<dbReference type="GO" id="GO:0006518">
    <property type="term" value="P:peptide metabolic process"/>
    <property type="evidence" value="ECO:0007669"/>
    <property type="project" value="TreeGrafter"/>
</dbReference>
<name>A0A9P4NZ71_9PEZI</name>
<evidence type="ECO:0000256" key="11">
    <source>
        <dbReference type="ARBA" id="ARBA00023049"/>
    </source>
</evidence>
<dbReference type="PANTHER" id="PTHR11804:SF79">
    <property type="entry name" value="MITOCHONDRIAL INTERMEDIATE PEPTIDASE"/>
    <property type="match status" value="1"/>
</dbReference>
<keyword evidence="11 15" id="KW-0482">Metalloprotease</keyword>
<dbReference type="GO" id="GO:0046872">
    <property type="term" value="F:metal ion binding"/>
    <property type="evidence" value="ECO:0007669"/>
    <property type="project" value="UniProtKB-UniRule"/>
</dbReference>
<accession>A0A9P4NZ71</accession>
<evidence type="ECO:0000256" key="13">
    <source>
        <dbReference type="ARBA" id="ARBA00025208"/>
    </source>
</evidence>
<dbReference type="Proteomes" id="UP000800235">
    <property type="component" value="Unassembled WGS sequence"/>
</dbReference>
<evidence type="ECO:0000256" key="12">
    <source>
        <dbReference type="ARBA" id="ARBA00023128"/>
    </source>
</evidence>
<dbReference type="CDD" id="cd06457">
    <property type="entry name" value="M3A_MIP"/>
    <property type="match status" value="1"/>
</dbReference>
<organism evidence="17 18">
    <name type="scientific">Tothia fuscella</name>
    <dbReference type="NCBI Taxonomy" id="1048955"/>
    <lineage>
        <taxon>Eukaryota</taxon>
        <taxon>Fungi</taxon>
        <taxon>Dikarya</taxon>
        <taxon>Ascomycota</taxon>
        <taxon>Pezizomycotina</taxon>
        <taxon>Dothideomycetes</taxon>
        <taxon>Pleosporomycetidae</taxon>
        <taxon>Venturiales</taxon>
        <taxon>Cylindrosympodiaceae</taxon>
        <taxon>Tothia</taxon>
    </lineage>
</organism>
<dbReference type="AlphaFoldDB" id="A0A9P4NZ71"/>
<evidence type="ECO:0000256" key="3">
    <source>
        <dbReference type="ARBA" id="ARBA00006040"/>
    </source>
</evidence>
<evidence type="ECO:0000256" key="14">
    <source>
        <dbReference type="ARBA" id="ARBA00032470"/>
    </source>
</evidence>
<keyword evidence="18" id="KW-1185">Reference proteome</keyword>
<evidence type="ECO:0000256" key="7">
    <source>
        <dbReference type="ARBA" id="ARBA00022723"/>
    </source>
</evidence>
<gene>
    <name evidence="17" type="ORF">EJ08DRAFT_647079</name>
</gene>
<dbReference type="Pfam" id="PF01432">
    <property type="entry name" value="Peptidase_M3"/>
    <property type="match status" value="1"/>
</dbReference>
<keyword evidence="6 15" id="KW-0645">Protease</keyword>
<dbReference type="EMBL" id="MU007019">
    <property type="protein sequence ID" value="KAF2433781.1"/>
    <property type="molecule type" value="Genomic_DNA"/>
</dbReference>
<dbReference type="GO" id="GO:0006627">
    <property type="term" value="P:protein processing involved in protein targeting to mitochondrion"/>
    <property type="evidence" value="ECO:0007669"/>
    <property type="project" value="TreeGrafter"/>
</dbReference>
<evidence type="ECO:0000256" key="9">
    <source>
        <dbReference type="ARBA" id="ARBA00022833"/>
    </source>
</evidence>
<dbReference type="OrthoDB" id="17530at2759"/>
<dbReference type="Gene3D" id="3.40.390.10">
    <property type="entry name" value="Collagenase (Catalytic Domain)"/>
    <property type="match status" value="1"/>
</dbReference>
<dbReference type="Gene3D" id="1.10.1370.10">
    <property type="entry name" value="Neurolysin, domain 3"/>
    <property type="match status" value="1"/>
</dbReference>
<sequence>MLKGLRRQPWTCSRCLRAAQRRTNTSISTASIPKLYNGISAVPTSFASTDTQHDDTTLRQIFDSQPFWKEFSQKGSGQHAGLFLNKYLTKPAGFKAYTDATLVKCHAVVDKILSAETVDEYKSMARDMDRLSDLLCRVIDLADFVRSTHPDGKFQHAATMAYTAMFEYMNELNTTTGLNDQLKKASSIPEVWNSWTEEEQVVAGILMRDFSKSAIDLPDEARRGFVEISSEIADVGTDFVDHMAPEKAFLSFDSSRMKGMDASLARNLTRWGKVTLPTQGTPAVMALRTVEDDDVRREVYMAHRTASKGSIHRLEKLLKARARLAKLSGYETFAHMSLSDKMAKTPEAVNQFLQALLADTRPQLQSELQDLIELKKSDAHNENFPSRINAWDRDYYTTRLLASLSTKIHSPDTLSAFFSLGTVFQGLSRLFNRLYGIRLVPREPMIGETWNDDVRRLDVVDDTNQRIAVVYCDLFSRAGKSPNPAHFTLRCSREIFPDEIAEYASTPHQPFPSPVETATDGMAHAISPSTGTILQLPTIALICDFARPSPKPSKPNKPTLLTFRDVQTLFHEMGHAVHSILGRTSLQNVSGTRCATDFAELPSVLMEHFAFAPEVLDLWATHWESGQKIPFALVQERLDAESRMAGAETESQILLAILDQEYHSLKGGRGAAIDSTKVYHDVFSTYASIPEPPGTAWQGFFGHLYGYGATYYSYLFDRAIARRVWDVVFKGGVKAVDRSAGEKLKSEVLRWGGGRDGWKCVAGVLGDTRLSEGGEEAMKEVGRWGIRERGRK</sequence>
<keyword evidence="10" id="KW-0809">Transit peptide</keyword>
<evidence type="ECO:0000256" key="10">
    <source>
        <dbReference type="ARBA" id="ARBA00022946"/>
    </source>
</evidence>
<evidence type="ECO:0000313" key="17">
    <source>
        <dbReference type="EMBL" id="KAF2433781.1"/>
    </source>
</evidence>
<evidence type="ECO:0000313" key="18">
    <source>
        <dbReference type="Proteomes" id="UP000800235"/>
    </source>
</evidence>
<dbReference type="InterPro" id="IPR024077">
    <property type="entry name" value="Neurolysin/TOP_dom2"/>
</dbReference>
<keyword evidence="9 15" id="KW-0862">Zinc</keyword>
<feature type="domain" description="Peptidase M3A/M3B catalytic" evidence="16">
    <location>
        <begin position="288"/>
        <end position="779"/>
    </location>
</feature>
<protein>
    <recommendedName>
        <fullName evidence="5">Mitochondrial intermediate peptidase</fullName>
        <ecNumber evidence="4">3.4.24.59</ecNumber>
    </recommendedName>
    <alternativeName>
        <fullName evidence="14">Octapeptidyl aminopeptidase</fullName>
    </alternativeName>
</protein>
<comment type="subcellular location">
    <subcellularLocation>
        <location evidence="2">Mitochondrion matrix</location>
    </subcellularLocation>
</comment>
<reference evidence="17" key="1">
    <citation type="journal article" date="2020" name="Stud. Mycol.">
        <title>101 Dothideomycetes genomes: a test case for predicting lifestyles and emergence of pathogens.</title>
        <authorList>
            <person name="Haridas S."/>
            <person name="Albert R."/>
            <person name="Binder M."/>
            <person name="Bloem J."/>
            <person name="Labutti K."/>
            <person name="Salamov A."/>
            <person name="Andreopoulos B."/>
            <person name="Baker S."/>
            <person name="Barry K."/>
            <person name="Bills G."/>
            <person name="Bluhm B."/>
            <person name="Cannon C."/>
            <person name="Castanera R."/>
            <person name="Culley D."/>
            <person name="Daum C."/>
            <person name="Ezra D."/>
            <person name="Gonzalez J."/>
            <person name="Henrissat B."/>
            <person name="Kuo A."/>
            <person name="Liang C."/>
            <person name="Lipzen A."/>
            <person name="Lutzoni F."/>
            <person name="Magnuson J."/>
            <person name="Mondo S."/>
            <person name="Nolan M."/>
            <person name="Ohm R."/>
            <person name="Pangilinan J."/>
            <person name="Park H.-J."/>
            <person name="Ramirez L."/>
            <person name="Alfaro M."/>
            <person name="Sun H."/>
            <person name="Tritt A."/>
            <person name="Yoshinaga Y."/>
            <person name="Zwiers L.-H."/>
            <person name="Turgeon B."/>
            <person name="Goodwin S."/>
            <person name="Spatafora J."/>
            <person name="Crous P."/>
            <person name="Grigoriev I."/>
        </authorList>
    </citation>
    <scope>NUCLEOTIDE SEQUENCE</scope>
    <source>
        <strain evidence="17">CBS 130266</strain>
    </source>
</reference>
<dbReference type="EC" id="3.4.24.59" evidence="4"/>
<evidence type="ECO:0000256" key="2">
    <source>
        <dbReference type="ARBA" id="ARBA00004305"/>
    </source>
</evidence>
<dbReference type="InterPro" id="IPR045090">
    <property type="entry name" value="Pept_M3A_M3B"/>
</dbReference>
<dbReference type="InterPro" id="IPR024079">
    <property type="entry name" value="MetalloPept_cat_dom_sf"/>
</dbReference>
<evidence type="ECO:0000256" key="4">
    <source>
        <dbReference type="ARBA" id="ARBA00012441"/>
    </source>
</evidence>
<keyword evidence="12" id="KW-0496">Mitochondrion</keyword>
<evidence type="ECO:0000259" key="16">
    <source>
        <dbReference type="Pfam" id="PF01432"/>
    </source>
</evidence>
<dbReference type="InterPro" id="IPR001567">
    <property type="entry name" value="Pept_M3A_M3B_dom"/>
</dbReference>
<keyword evidence="8 15" id="KW-0378">Hydrolase</keyword>
<dbReference type="InterPro" id="IPR033851">
    <property type="entry name" value="M3A_MIP"/>
</dbReference>
<comment type="similarity">
    <text evidence="3 15">Belongs to the peptidase M3 family.</text>
</comment>
<evidence type="ECO:0000256" key="6">
    <source>
        <dbReference type="ARBA" id="ARBA00022670"/>
    </source>
</evidence>
<dbReference type="GO" id="GO:0004222">
    <property type="term" value="F:metalloendopeptidase activity"/>
    <property type="evidence" value="ECO:0007669"/>
    <property type="project" value="UniProtKB-EC"/>
</dbReference>
<proteinExistence type="inferred from homology"/>
<evidence type="ECO:0000256" key="8">
    <source>
        <dbReference type="ARBA" id="ARBA00022801"/>
    </source>
</evidence>
<evidence type="ECO:0000256" key="1">
    <source>
        <dbReference type="ARBA" id="ARBA00000436"/>
    </source>
</evidence>
<evidence type="ECO:0000256" key="5">
    <source>
        <dbReference type="ARBA" id="ARBA00018046"/>
    </source>
</evidence>
<keyword evidence="7 15" id="KW-0479">Metal-binding</keyword>
<dbReference type="GO" id="GO:0005759">
    <property type="term" value="C:mitochondrial matrix"/>
    <property type="evidence" value="ECO:0007669"/>
    <property type="project" value="UniProtKB-SubCell"/>
</dbReference>
<comment type="caution">
    <text evidence="17">The sequence shown here is derived from an EMBL/GenBank/DDBJ whole genome shotgun (WGS) entry which is preliminary data.</text>
</comment>
<dbReference type="SUPFAM" id="SSF55486">
    <property type="entry name" value="Metalloproteases ('zincins'), catalytic domain"/>
    <property type="match status" value="1"/>
</dbReference>
<dbReference type="PANTHER" id="PTHR11804">
    <property type="entry name" value="PROTEASE M3 THIMET OLIGOPEPTIDASE-RELATED"/>
    <property type="match status" value="1"/>
</dbReference>
<comment type="catalytic activity">
    <reaction evidence="1">
        <text>Release of an N-terminal octapeptide as second stage of processing of some proteins imported into the mitochondrion.</text>
        <dbReference type="EC" id="3.4.24.59"/>
    </reaction>
</comment>
<evidence type="ECO:0000256" key="15">
    <source>
        <dbReference type="RuleBase" id="RU003435"/>
    </source>
</evidence>
<comment type="function">
    <text evidence="13">Cleaves proteins, imported into the mitochondrion, to their mature size. While most mitochondrial precursor proteins are processed to the mature form in one step by mitochondrial processing peptidase (MPP), the sequential cleavage by MIP of an octapeptide after initial processing by MPP is a required step for a subgroup of nuclear-encoded precursor proteins destined for the matrix or the inner membrane.</text>
</comment>
<comment type="cofactor">
    <cofactor evidence="15">
        <name>Zn(2+)</name>
        <dbReference type="ChEBI" id="CHEBI:29105"/>
    </cofactor>
    <text evidence="15">Binds 1 zinc ion.</text>
</comment>